<dbReference type="PROSITE" id="PS51192">
    <property type="entry name" value="HELICASE_ATP_BIND_1"/>
    <property type="match status" value="1"/>
</dbReference>
<sequence length="969" mass="108744">MPRQRTPTVPGPTGKEPAYVSVLNKLMRAGEGKILRKLHRIADQVNSIEEDFLSLSDAELRALTDEYKQRYADGESLDDLMPEAFATVREAAKRVLGQRHYDVQLMGGAALHLGYVAEMKTGEGKTLVGTLPAYLNALSDKGVHLITVNDYLAERDSEWMGRVHRFLGLEVGCILANMTPAQRREQYACDITYGTNNEFGFDYLRDNMAWSKDELVQRGHNFAIVDEVDSILVDEARTPLIISGPADQATKWYGDFAKLVTRLSRGQAAEPQKGQEETGDYEVDEKKRTVGIHESGVTKVEDWLGIDNLYESVNTPLVGYLNNAIKAKELFKKDKDYVVMDGEVMIVDEHTGRILAGRRYNEGMHQAIEAKEAVEIKDENQTLATITLQNFFRLYDKLSGMTGTAMTEAAEFHQIYKLGVVPIPTHRPLARLDQSDLIYRTEVAKFDAVVEDIVEKHAKGQPVLVGTTSVEKSEYLSQQLAKRGVPHEVLNAKQHDREATIVAQAGRKGAVTVATNMAGRGTDIKLGGNPDDLAEAELRQRGLDPVEHAEEWAAALPAALEKAEAAVKAEFEEVKELGGLYVLGTERHESRRIDNQLRGRSGRQGDPGESRFYLSLGDDLMRLFKAQMVERVMAMANVPDDVPIENKMVTRAIASAQSQVEQQNFETRKNVLKYDEVLNRQREVIYGERRRVLEGEDLQDQIGHFMDDTIEAYVRAETVEGFAEEWDLDRLWNAFKQLYPVSVTIEELEETVGDRAGITAEFIEESVNDDIHQQYEAREEQLGSEIMRELERRVVLSVLDRKWREHLYEMDYLQEGIGLRAMAQKDPLVEYQREGFDMFQAMMEGIKEESVGYLFNLEVQVEQQVEEVPVEASEEQVDLVKDVQDAVPAGAPAAGPAGSSGRPEIRAKGLEAPQRPDRLHFSAPTVDGEGGVVEGDFPNGETPPPPRSEADGLTRAERRKAQKGRRRKK</sequence>
<feature type="compositionally biased region" description="Basic residues" evidence="14">
    <location>
        <begin position="957"/>
        <end position="969"/>
    </location>
</feature>
<evidence type="ECO:0000256" key="6">
    <source>
        <dbReference type="ARBA" id="ARBA00022840"/>
    </source>
</evidence>
<dbReference type="InterPro" id="IPR027417">
    <property type="entry name" value="P-loop_NTPase"/>
</dbReference>
<dbReference type="FunFam" id="3.90.1440.10:FF:000002">
    <property type="entry name" value="Protein translocase subunit SecA"/>
    <property type="match status" value="1"/>
</dbReference>
<dbReference type="InterPro" id="IPR036266">
    <property type="entry name" value="SecA_Wing/Scaffold_sf"/>
</dbReference>
<reference evidence="15 16" key="1">
    <citation type="submission" date="2015-09" db="EMBL/GenBank/DDBJ databases">
        <title>Genome sequence, genome mining and natural product profiling of a biocontrol bacterium Streptomyces malaysiensis F913.</title>
        <authorList>
            <person name="Xu Y."/>
            <person name="Wei J."/>
            <person name="Xie J."/>
            <person name="Li T."/>
            <person name="Zhou Z."/>
        </authorList>
    </citation>
    <scope>NUCLEOTIDE SEQUENCE [LARGE SCALE GENOMIC DNA]</scope>
    <source>
        <strain evidence="15 16">F913</strain>
    </source>
</reference>
<keyword evidence="5 12" id="KW-0547">Nucleotide-binding</keyword>
<dbReference type="SMART" id="SM00957">
    <property type="entry name" value="SecA_DEAD"/>
    <property type="match status" value="1"/>
</dbReference>
<dbReference type="GO" id="GO:0005524">
    <property type="term" value="F:ATP binding"/>
    <property type="evidence" value="ECO:0007669"/>
    <property type="project" value="UniProtKB-UniRule"/>
</dbReference>
<dbReference type="SUPFAM" id="SSF81767">
    <property type="entry name" value="Pre-protein crosslinking domain of SecA"/>
    <property type="match status" value="1"/>
</dbReference>
<keyword evidence="9 12" id="KW-0811">Translocation</keyword>
<comment type="function">
    <text evidence="12">Part of the Sec protein translocase complex. Interacts with the SecYEG preprotein conducting channel. Has a central role in coupling the hydrolysis of ATP to the transfer of proteins into and across the cell membrane, serving as an ATP-driven molecular motor driving the stepwise translocation of polypeptide chains across the membrane.</text>
</comment>
<keyword evidence="6 12" id="KW-0067">ATP-binding</keyword>
<dbReference type="PROSITE" id="PS01312">
    <property type="entry name" value="SECA"/>
    <property type="match status" value="1"/>
</dbReference>
<dbReference type="FunFam" id="3.40.50.300:FF:000334">
    <property type="entry name" value="Protein translocase subunit SecA"/>
    <property type="match status" value="1"/>
</dbReference>
<dbReference type="NCBIfam" id="TIGR00963">
    <property type="entry name" value="secA"/>
    <property type="match status" value="1"/>
</dbReference>
<dbReference type="PRINTS" id="PR00906">
    <property type="entry name" value="SECA"/>
</dbReference>
<keyword evidence="4 12" id="KW-0963">Cytoplasm</keyword>
<evidence type="ECO:0000256" key="2">
    <source>
        <dbReference type="ARBA" id="ARBA00022448"/>
    </source>
</evidence>
<evidence type="ECO:0000256" key="7">
    <source>
        <dbReference type="ARBA" id="ARBA00022927"/>
    </source>
</evidence>
<dbReference type="InterPro" id="IPR011116">
    <property type="entry name" value="SecA_Wing/Scaffold"/>
</dbReference>
<dbReference type="SUPFAM" id="SSF52540">
    <property type="entry name" value="P-loop containing nucleoside triphosphate hydrolases"/>
    <property type="match status" value="2"/>
</dbReference>
<dbReference type="FunFam" id="3.40.50.300:FF:000113">
    <property type="entry name" value="Preprotein translocase subunit SecA"/>
    <property type="match status" value="1"/>
</dbReference>
<dbReference type="GO" id="GO:0065002">
    <property type="term" value="P:intracellular protein transmembrane transport"/>
    <property type="evidence" value="ECO:0007669"/>
    <property type="project" value="UniProtKB-UniRule"/>
</dbReference>
<name>A0A291SR77_STRMQ</name>
<feature type="binding site" evidence="12">
    <location>
        <position position="523"/>
    </location>
    <ligand>
        <name>ATP</name>
        <dbReference type="ChEBI" id="CHEBI:30616"/>
    </ligand>
</feature>
<feature type="region of interest" description="Disordered" evidence="14">
    <location>
        <begin position="888"/>
        <end position="969"/>
    </location>
</feature>
<dbReference type="GO" id="GO:0006605">
    <property type="term" value="P:protein targeting"/>
    <property type="evidence" value="ECO:0007669"/>
    <property type="project" value="UniProtKB-UniRule"/>
</dbReference>
<dbReference type="GO" id="GO:0017038">
    <property type="term" value="P:protein import"/>
    <property type="evidence" value="ECO:0007669"/>
    <property type="project" value="InterPro"/>
</dbReference>
<dbReference type="GO" id="GO:0005886">
    <property type="term" value="C:plasma membrane"/>
    <property type="evidence" value="ECO:0007669"/>
    <property type="project" value="UniProtKB-SubCell"/>
</dbReference>
<dbReference type="InterPro" id="IPR001650">
    <property type="entry name" value="Helicase_C-like"/>
</dbReference>
<dbReference type="Gene3D" id="3.40.50.300">
    <property type="entry name" value="P-loop containing nucleotide triphosphate hydrolases"/>
    <property type="match status" value="2"/>
</dbReference>
<evidence type="ECO:0000256" key="11">
    <source>
        <dbReference type="ARBA" id="ARBA00034006"/>
    </source>
</evidence>
<dbReference type="NCBIfam" id="NF009538">
    <property type="entry name" value="PRK12904.1"/>
    <property type="match status" value="1"/>
</dbReference>
<dbReference type="Gene3D" id="3.90.1440.10">
    <property type="entry name" value="SecA, preprotein cross-linking domain"/>
    <property type="match status" value="1"/>
</dbReference>
<evidence type="ECO:0000256" key="9">
    <source>
        <dbReference type="ARBA" id="ARBA00023010"/>
    </source>
</evidence>
<gene>
    <name evidence="12" type="primary">secA</name>
    <name evidence="15" type="ORF">SMF913_13858</name>
</gene>
<comment type="catalytic activity">
    <reaction evidence="11 12">
        <text>ATP + H2O + cellular proteinSide 1 = ADP + phosphate + cellular proteinSide 2.</text>
        <dbReference type="EC" id="7.4.2.8"/>
    </reaction>
</comment>
<evidence type="ECO:0000256" key="1">
    <source>
        <dbReference type="ARBA" id="ARBA00007650"/>
    </source>
</evidence>
<dbReference type="PROSITE" id="PS51194">
    <property type="entry name" value="HELICASE_CTER"/>
    <property type="match status" value="1"/>
</dbReference>
<dbReference type="InterPro" id="IPR020937">
    <property type="entry name" value="SecA_CS"/>
</dbReference>
<dbReference type="SMART" id="SM00958">
    <property type="entry name" value="SecA_PP_bind"/>
    <property type="match status" value="1"/>
</dbReference>
<organism evidence="15 16">
    <name type="scientific">Streptomyces malaysiensis</name>
    <dbReference type="NCBI Taxonomy" id="92644"/>
    <lineage>
        <taxon>Bacteria</taxon>
        <taxon>Bacillati</taxon>
        <taxon>Actinomycetota</taxon>
        <taxon>Actinomycetes</taxon>
        <taxon>Kitasatosporales</taxon>
        <taxon>Streptomycetaceae</taxon>
        <taxon>Streptomyces</taxon>
        <taxon>Streptomyces violaceusniger group</taxon>
    </lineage>
</organism>
<dbReference type="PROSITE" id="PS51196">
    <property type="entry name" value="SECA_MOTOR_DEAD"/>
    <property type="match status" value="1"/>
</dbReference>
<dbReference type="InterPro" id="IPR036670">
    <property type="entry name" value="SecA_X-link_sf"/>
</dbReference>
<evidence type="ECO:0000256" key="4">
    <source>
        <dbReference type="ARBA" id="ARBA00022490"/>
    </source>
</evidence>
<feature type="binding site" evidence="12">
    <location>
        <begin position="122"/>
        <end position="126"/>
    </location>
    <ligand>
        <name>ATP</name>
        <dbReference type="ChEBI" id="CHEBI:30616"/>
    </ligand>
</feature>
<dbReference type="PANTHER" id="PTHR30612">
    <property type="entry name" value="SECA INNER MEMBRANE COMPONENT OF SEC PROTEIN SECRETION SYSTEM"/>
    <property type="match status" value="1"/>
</dbReference>
<dbReference type="InterPro" id="IPR014018">
    <property type="entry name" value="SecA_motor_DEAD"/>
</dbReference>
<dbReference type="FunFam" id="1.10.3060.10:FF:000002">
    <property type="entry name" value="Preprotein translocase subunit SecA"/>
    <property type="match status" value="1"/>
</dbReference>
<dbReference type="GO" id="GO:0031522">
    <property type="term" value="C:cell envelope Sec protein transport complex"/>
    <property type="evidence" value="ECO:0007669"/>
    <property type="project" value="TreeGrafter"/>
</dbReference>
<keyword evidence="16" id="KW-1185">Reference proteome</keyword>
<evidence type="ECO:0000313" key="16">
    <source>
        <dbReference type="Proteomes" id="UP000236520"/>
    </source>
</evidence>
<evidence type="ECO:0000256" key="8">
    <source>
        <dbReference type="ARBA" id="ARBA00022967"/>
    </source>
</evidence>
<evidence type="ECO:0000256" key="14">
    <source>
        <dbReference type="SAM" id="MobiDB-lite"/>
    </source>
</evidence>
<feature type="binding site" evidence="12">
    <location>
        <position position="104"/>
    </location>
    <ligand>
        <name>ATP</name>
        <dbReference type="ChEBI" id="CHEBI:30616"/>
    </ligand>
</feature>
<dbReference type="Pfam" id="PF21090">
    <property type="entry name" value="P-loop_SecA"/>
    <property type="match status" value="1"/>
</dbReference>
<dbReference type="InterPro" id="IPR044722">
    <property type="entry name" value="SecA_SF2_C"/>
</dbReference>
<evidence type="ECO:0000256" key="13">
    <source>
        <dbReference type="RuleBase" id="RU003874"/>
    </source>
</evidence>
<keyword evidence="2 12" id="KW-0813">Transport</keyword>
<dbReference type="HAMAP" id="MF_01382">
    <property type="entry name" value="SecA"/>
    <property type="match status" value="1"/>
</dbReference>
<dbReference type="Proteomes" id="UP000236520">
    <property type="component" value="Unassembled WGS sequence"/>
</dbReference>
<evidence type="ECO:0000256" key="3">
    <source>
        <dbReference type="ARBA" id="ARBA00022475"/>
    </source>
</evidence>
<dbReference type="SUPFAM" id="SSF81886">
    <property type="entry name" value="Helical scaffold and wing domains of SecA"/>
    <property type="match status" value="1"/>
</dbReference>
<comment type="similarity">
    <text evidence="1 12 13">Belongs to the SecA family.</text>
</comment>
<dbReference type="Pfam" id="PF01043">
    <property type="entry name" value="SecA_PP_bind"/>
    <property type="match status" value="1"/>
</dbReference>
<protein>
    <recommendedName>
        <fullName evidence="12 13">Protein translocase subunit SecA</fullName>
        <ecNumber evidence="12">7.4.2.8</ecNumber>
    </recommendedName>
</protein>
<dbReference type="Gene3D" id="1.10.3060.10">
    <property type="entry name" value="Helical scaffold and wing domains of SecA"/>
    <property type="match status" value="1"/>
</dbReference>
<dbReference type="KEGG" id="smal:SMALA_3096"/>
<comment type="subunit">
    <text evidence="12">Monomer and homodimer. Part of the essential Sec protein translocation apparatus which comprises SecA, SecYEG and auxiliary proteins SecDF. Other proteins may also be involved.</text>
</comment>
<dbReference type="GO" id="GO:0043952">
    <property type="term" value="P:protein transport by the Sec complex"/>
    <property type="evidence" value="ECO:0007669"/>
    <property type="project" value="UniProtKB-ARBA"/>
</dbReference>
<dbReference type="GO" id="GO:0005829">
    <property type="term" value="C:cytosol"/>
    <property type="evidence" value="ECO:0007669"/>
    <property type="project" value="TreeGrafter"/>
</dbReference>
<dbReference type="CDD" id="cd18803">
    <property type="entry name" value="SF2_C_secA"/>
    <property type="match status" value="1"/>
</dbReference>
<feature type="compositionally biased region" description="Low complexity" evidence="14">
    <location>
        <begin position="888"/>
        <end position="897"/>
    </location>
</feature>
<dbReference type="CDD" id="cd17928">
    <property type="entry name" value="DEXDc_SecA"/>
    <property type="match status" value="1"/>
</dbReference>
<accession>A0A291SR77</accession>
<dbReference type="InterPro" id="IPR011115">
    <property type="entry name" value="SecA_DEAD"/>
</dbReference>
<evidence type="ECO:0000256" key="5">
    <source>
        <dbReference type="ARBA" id="ARBA00022741"/>
    </source>
</evidence>
<dbReference type="AlphaFoldDB" id="A0A291SR77"/>
<evidence type="ECO:0000256" key="12">
    <source>
        <dbReference type="HAMAP-Rule" id="MF_01382"/>
    </source>
</evidence>
<dbReference type="EC" id="7.4.2.8" evidence="12"/>
<feature type="compositionally biased region" description="Basic and acidic residues" evidence="14">
    <location>
        <begin position="903"/>
        <end position="920"/>
    </location>
</feature>
<comment type="caution">
    <text evidence="15">The sequence shown here is derived from an EMBL/GenBank/DDBJ whole genome shotgun (WGS) entry which is preliminary data.</text>
</comment>
<keyword evidence="7 12" id="KW-0653">Protein transport</keyword>
<dbReference type="Pfam" id="PF07517">
    <property type="entry name" value="SecA_DEAD"/>
    <property type="match status" value="1"/>
</dbReference>
<dbReference type="PANTHER" id="PTHR30612:SF0">
    <property type="entry name" value="CHLOROPLAST PROTEIN-TRANSPORTING ATPASE"/>
    <property type="match status" value="1"/>
</dbReference>
<dbReference type="Pfam" id="PF07516">
    <property type="entry name" value="SecA_SW"/>
    <property type="match status" value="1"/>
</dbReference>
<dbReference type="GO" id="GO:0008564">
    <property type="term" value="F:protein-exporting ATPase activity"/>
    <property type="evidence" value="ECO:0007669"/>
    <property type="project" value="UniProtKB-EC"/>
</dbReference>
<keyword evidence="10 12" id="KW-0472">Membrane</keyword>
<dbReference type="EMBL" id="LJIW01000001">
    <property type="protein sequence ID" value="PNG97833.1"/>
    <property type="molecule type" value="Genomic_DNA"/>
</dbReference>
<evidence type="ECO:0000256" key="10">
    <source>
        <dbReference type="ARBA" id="ARBA00023136"/>
    </source>
</evidence>
<proteinExistence type="inferred from homology"/>
<dbReference type="InterPro" id="IPR011130">
    <property type="entry name" value="SecA_preprotein_X-link_dom"/>
</dbReference>
<dbReference type="InterPro" id="IPR000185">
    <property type="entry name" value="SecA"/>
</dbReference>
<keyword evidence="3 12" id="KW-1003">Cell membrane</keyword>
<dbReference type="InterPro" id="IPR014001">
    <property type="entry name" value="Helicase_ATP-bd"/>
</dbReference>
<evidence type="ECO:0000313" key="15">
    <source>
        <dbReference type="EMBL" id="PNG97833.1"/>
    </source>
</evidence>
<keyword evidence="8 12" id="KW-1278">Translocase</keyword>
<comment type="subcellular location">
    <subcellularLocation>
        <location evidence="12">Cell membrane</location>
        <topology evidence="12">Peripheral membrane protein</topology>
        <orientation evidence="12">Cytoplasmic side</orientation>
    </subcellularLocation>
    <subcellularLocation>
        <location evidence="12">Cytoplasm</location>
    </subcellularLocation>
    <text evidence="12">Distribution is 50-50.</text>
</comment>